<dbReference type="AlphaFoldDB" id="A0A1W0XD55"/>
<keyword evidence="3" id="KW-1185">Reference proteome</keyword>
<comment type="caution">
    <text evidence="2">The sequence shown here is derived from an EMBL/GenBank/DDBJ whole genome shotgun (WGS) entry which is preliminary data.</text>
</comment>
<dbReference type="OrthoDB" id="10053140at2759"/>
<reference evidence="3" key="1">
    <citation type="submission" date="2017-01" db="EMBL/GenBank/DDBJ databases">
        <title>Comparative genomics of anhydrobiosis in the tardigrade Hypsibius dujardini.</title>
        <authorList>
            <person name="Yoshida Y."/>
            <person name="Koutsovoulos G."/>
            <person name="Laetsch D."/>
            <person name="Stevens L."/>
            <person name="Kumar S."/>
            <person name="Horikawa D."/>
            <person name="Ishino K."/>
            <person name="Komine S."/>
            <person name="Tomita M."/>
            <person name="Blaxter M."/>
            <person name="Arakawa K."/>
        </authorList>
    </citation>
    <scope>NUCLEOTIDE SEQUENCE [LARGE SCALE GENOMIC DNA]</scope>
    <source>
        <strain evidence="3">Z151</strain>
    </source>
</reference>
<feature type="signal peptide" evidence="1">
    <location>
        <begin position="1"/>
        <end position="20"/>
    </location>
</feature>
<proteinExistence type="predicted"/>
<name>A0A1W0XD55_HYPEX</name>
<protein>
    <recommendedName>
        <fullName evidence="4">ZP domain-containing protein</fullName>
    </recommendedName>
</protein>
<dbReference type="EMBL" id="MTYJ01000003">
    <property type="protein sequence ID" value="OQV25414.1"/>
    <property type="molecule type" value="Genomic_DNA"/>
</dbReference>
<evidence type="ECO:0000313" key="2">
    <source>
        <dbReference type="EMBL" id="OQV25414.1"/>
    </source>
</evidence>
<evidence type="ECO:0000313" key="3">
    <source>
        <dbReference type="Proteomes" id="UP000192578"/>
    </source>
</evidence>
<keyword evidence="1" id="KW-0732">Signal</keyword>
<evidence type="ECO:0000256" key="1">
    <source>
        <dbReference type="SAM" id="SignalP"/>
    </source>
</evidence>
<dbReference type="Proteomes" id="UP000192578">
    <property type="component" value="Unassembled WGS sequence"/>
</dbReference>
<accession>A0A1W0XD55</accession>
<organism evidence="2 3">
    <name type="scientific">Hypsibius exemplaris</name>
    <name type="common">Freshwater tardigrade</name>
    <dbReference type="NCBI Taxonomy" id="2072580"/>
    <lineage>
        <taxon>Eukaryota</taxon>
        <taxon>Metazoa</taxon>
        <taxon>Ecdysozoa</taxon>
        <taxon>Tardigrada</taxon>
        <taxon>Eutardigrada</taxon>
        <taxon>Parachela</taxon>
        <taxon>Hypsibioidea</taxon>
        <taxon>Hypsibiidae</taxon>
        <taxon>Hypsibius</taxon>
    </lineage>
</organism>
<feature type="chain" id="PRO_5013003654" description="ZP domain-containing protein" evidence="1">
    <location>
        <begin position="21"/>
        <end position="200"/>
    </location>
</feature>
<evidence type="ECO:0008006" key="4">
    <source>
        <dbReference type="Google" id="ProtNLM"/>
    </source>
</evidence>
<sequence length="200" mass="21812">MSAWICSFFILALATQLSSGQDPEPHNPGEHDFIKVDVEVIQLFNPQGLLGAGGKCDSSGECDPKLTVYLDTDQPLSAWPGAKAAKDYAPFFKASNQNSPLIQKNVSVDVCGGSVNKVNLRVHVVDEDMLGGGNVIDDFECVFAADYGRIARSVALAEWSPTLDCKPRLQNNQARLQYRFRLYDIPASDCGIKSETVVRS</sequence>
<gene>
    <name evidence="2" type="ORF">BV898_01090</name>
</gene>